<sequence length="176" mass="20425">MLLTDIQKFNAVYISGCKSEKDYILCFDPKPNNVNDFWTMVLVEEVDTIVMFSANKTSKKMLRYWPLDFNVPKNYKQVAVEVAHLNTEGLGYTVPFVVLDTYIQQLSDGSLAEQIDVYKMLVNIMKTRKDLLPSQELLIFTHECVQRIGKCDYLPLKSTDNIEHIESDYQMLHIDD</sequence>
<dbReference type="SUPFAM" id="SSF52799">
    <property type="entry name" value="(Phosphotyrosine protein) phosphatases II"/>
    <property type="match status" value="1"/>
</dbReference>
<dbReference type="PROSITE" id="PS50055">
    <property type="entry name" value="TYR_PHOSPHATASE_PTP"/>
    <property type="match status" value="1"/>
</dbReference>
<dbReference type="Pfam" id="PF00102">
    <property type="entry name" value="Y_phosphatase"/>
    <property type="match status" value="1"/>
</dbReference>
<dbReference type="PANTHER" id="PTHR19134:SF449">
    <property type="entry name" value="TYROSINE-PROTEIN PHOSPHATASE 1"/>
    <property type="match status" value="1"/>
</dbReference>
<dbReference type="Proteomes" id="UP001164746">
    <property type="component" value="Chromosome 6"/>
</dbReference>
<dbReference type="InterPro" id="IPR000242">
    <property type="entry name" value="PTP_cat"/>
</dbReference>
<protein>
    <submittedName>
        <fullName evidence="2">PTN7-like protein</fullName>
    </submittedName>
</protein>
<dbReference type="InterPro" id="IPR050348">
    <property type="entry name" value="Protein-Tyr_Phosphatase"/>
</dbReference>
<keyword evidence="3" id="KW-1185">Reference proteome</keyword>
<evidence type="ECO:0000313" key="2">
    <source>
        <dbReference type="EMBL" id="WAR08123.1"/>
    </source>
</evidence>
<dbReference type="InterPro" id="IPR029021">
    <property type="entry name" value="Prot-tyrosine_phosphatase-like"/>
</dbReference>
<dbReference type="EMBL" id="CP111017">
    <property type="protein sequence ID" value="WAR08123.1"/>
    <property type="molecule type" value="Genomic_DNA"/>
</dbReference>
<organism evidence="2 3">
    <name type="scientific">Mya arenaria</name>
    <name type="common">Soft-shell clam</name>
    <dbReference type="NCBI Taxonomy" id="6604"/>
    <lineage>
        <taxon>Eukaryota</taxon>
        <taxon>Metazoa</taxon>
        <taxon>Spiralia</taxon>
        <taxon>Lophotrochozoa</taxon>
        <taxon>Mollusca</taxon>
        <taxon>Bivalvia</taxon>
        <taxon>Autobranchia</taxon>
        <taxon>Heteroconchia</taxon>
        <taxon>Euheterodonta</taxon>
        <taxon>Imparidentia</taxon>
        <taxon>Neoheterodontei</taxon>
        <taxon>Myida</taxon>
        <taxon>Myoidea</taxon>
        <taxon>Myidae</taxon>
        <taxon>Mya</taxon>
    </lineage>
</organism>
<name>A0ABY7EHJ0_MYAAR</name>
<dbReference type="Gene3D" id="3.90.190.10">
    <property type="entry name" value="Protein tyrosine phosphatase superfamily"/>
    <property type="match status" value="2"/>
</dbReference>
<gene>
    <name evidence="2" type="ORF">MAR_018081</name>
</gene>
<reference evidence="2" key="1">
    <citation type="submission" date="2022-11" db="EMBL/GenBank/DDBJ databases">
        <title>Centuries of genome instability and evolution in soft-shell clam transmissible cancer (bioRxiv).</title>
        <authorList>
            <person name="Hart S.F.M."/>
            <person name="Yonemitsu M.A."/>
            <person name="Giersch R.M."/>
            <person name="Beal B.F."/>
            <person name="Arriagada G."/>
            <person name="Davis B.W."/>
            <person name="Ostrander E.A."/>
            <person name="Goff S.P."/>
            <person name="Metzger M.J."/>
        </authorList>
    </citation>
    <scope>NUCLEOTIDE SEQUENCE</scope>
    <source>
        <strain evidence="2">MELC-2E11</strain>
        <tissue evidence="2">Siphon/mantle</tissue>
    </source>
</reference>
<evidence type="ECO:0000313" key="3">
    <source>
        <dbReference type="Proteomes" id="UP001164746"/>
    </source>
</evidence>
<dbReference type="PANTHER" id="PTHR19134">
    <property type="entry name" value="RECEPTOR-TYPE TYROSINE-PROTEIN PHOSPHATASE"/>
    <property type="match status" value="1"/>
</dbReference>
<feature type="domain" description="Tyrosine-protein phosphatase" evidence="1">
    <location>
        <begin position="1"/>
        <end position="94"/>
    </location>
</feature>
<accession>A0ABY7EHJ0</accession>
<proteinExistence type="predicted"/>
<evidence type="ECO:0000259" key="1">
    <source>
        <dbReference type="PROSITE" id="PS50055"/>
    </source>
</evidence>